<evidence type="ECO:0000313" key="2">
    <source>
        <dbReference type="Proteomes" id="UP001327459"/>
    </source>
</evidence>
<dbReference type="Gene3D" id="1.25.40.80">
    <property type="match status" value="1"/>
</dbReference>
<dbReference type="RefSeq" id="WP_322521764.1">
    <property type="nucleotide sequence ID" value="NZ_CP140153.1"/>
</dbReference>
<dbReference type="Gene3D" id="1.10.10.1710">
    <property type="entry name" value="Deoxyribodipyrimidine photolyase-related"/>
    <property type="match status" value="1"/>
</dbReference>
<name>A0ABZ0Z071_9GAMM</name>
<dbReference type="Gene3D" id="3.40.50.620">
    <property type="entry name" value="HUPs"/>
    <property type="match status" value="1"/>
</dbReference>
<keyword evidence="2" id="KW-1185">Reference proteome</keyword>
<proteinExistence type="predicted"/>
<sequence>MTESSVRHLLVVLGDQLNADSVLFDDADPTRDVVWMAEVAGEATHVWSHQSRIALFLAAMRHFAADRRVDGWRVDYRELPARAETDALPTLEAALVEAIARWRPDRVIWVCPGEYRLRRSLKAVVEEAGVVAEERPDRHFLVDESWFGEWAGGRKTLRMEHFYRAQRRRFAVLMDGKEPVGGKFNFDAANRRSFDARGPGLLPEPARFSPDRITRAALDRVAERFADHPGGEHQALENFDWPVTPAQAEQALADFLEQRATGFGDYQDAMWTGAPWLYHSRLSAALNLKLIDPRRVIEAVQAAYRDGRMPLAAAEGFIRQVLGWREFVRGLYWWAMPDYAAGNALEARESLPSFYWQGRMPGGEAIPMACLDQTIGQTLELGYAHHIQRLMITGLFAQLLGVRPQAVHEWYLAIYVDAVEWVELPNVMGMSQYADGGLMASKPYVASGRYVQRMSNYCSHCRFDPGEATGESACPFTTLYWDFLLRHRERFAHHPRTALQWKHVERIDAPRAAAIREQAEAWRERLSRSAGR</sequence>
<evidence type="ECO:0000313" key="1">
    <source>
        <dbReference type="EMBL" id="WQH16775.1"/>
    </source>
</evidence>
<dbReference type="Proteomes" id="UP001327459">
    <property type="component" value="Chromosome"/>
</dbReference>
<reference evidence="1 2" key="1">
    <citation type="submission" date="2023-11" db="EMBL/GenBank/DDBJ databases">
        <title>MicrobeMod: A computational toolkit for identifying prokaryotic methylation and restriction-modification with nanopore sequencing.</title>
        <authorList>
            <person name="Crits-Christoph A."/>
            <person name="Kang S.C."/>
            <person name="Lee H."/>
            <person name="Ostrov N."/>
        </authorList>
    </citation>
    <scope>NUCLEOTIDE SEQUENCE [LARGE SCALE GENOMIC DNA]</scope>
    <source>
        <strain evidence="1 2">ATCC 49870</strain>
    </source>
</reference>
<dbReference type="InterPro" id="IPR052551">
    <property type="entry name" value="UV-DNA_repair_photolyase"/>
</dbReference>
<accession>A0ABZ0Z071</accession>
<dbReference type="Gene3D" id="1.10.579.10">
    <property type="entry name" value="DNA Cyclobutane Dipyrimidine Photolyase, subunit A, domain 3"/>
    <property type="match status" value="1"/>
</dbReference>
<organism evidence="1 2">
    <name type="scientific">Guyparkeria halophila</name>
    <dbReference type="NCBI Taxonomy" id="47960"/>
    <lineage>
        <taxon>Bacteria</taxon>
        <taxon>Pseudomonadati</taxon>
        <taxon>Pseudomonadota</taxon>
        <taxon>Gammaproteobacteria</taxon>
        <taxon>Chromatiales</taxon>
        <taxon>Thioalkalibacteraceae</taxon>
        <taxon>Guyparkeria</taxon>
    </lineage>
</organism>
<gene>
    <name evidence="1" type="ORF">SR882_02410</name>
</gene>
<dbReference type="SUPFAM" id="SSF48173">
    <property type="entry name" value="Cryptochrome/photolyase FAD-binding domain"/>
    <property type="match status" value="1"/>
</dbReference>
<protein>
    <submittedName>
        <fullName evidence="1">Cryptochrome/photolyase family protein</fullName>
    </submittedName>
</protein>
<dbReference type="PANTHER" id="PTHR38657:SF1">
    <property type="entry name" value="SLR1343 PROTEIN"/>
    <property type="match status" value="1"/>
</dbReference>
<dbReference type="InterPro" id="IPR014729">
    <property type="entry name" value="Rossmann-like_a/b/a_fold"/>
</dbReference>
<dbReference type="PANTHER" id="PTHR38657">
    <property type="entry name" value="SLR1343 PROTEIN"/>
    <property type="match status" value="1"/>
</dbReference>
<dbReference type="InterPro" id="IPR036134">
    <property type="entry name" value="Crypto/Photolyase_FAD-like_sf"/>
</dbReference>
<dbReference type="EMBL" id="CP140153">
    <property type="protein sequence ID" value="WQH16775.1"/>
    <property type="molecule type" value="Genomic_DNA"/>
</dbReference>
<dbReference type="InterPro" id="IPR007357">
    <property type="entry name" value="PhrB-like"/>
</dbReference>
<dbReference type="Pfam" id="PF04244">
    <property type="entry name" value="DPRP"/>
    <property type="match status" value="1"/>
</dbReference>